<dbReference type="RefSeq" id="WP_012940137.1">
    <property type="nucleotide sequence ID" value="NC_013741.1"/>
</dbReference>
<gene>
    <name evidence="1" type="ordered locus">Arcpr_0737</name>
</gene>
<dbReference type="HOGENOM" id="CLU_2490248_0_0_2"/>
<reference evidence="1 2" key="1">
    <citation type="journal article" date="2010" name="Stand. Genomic Sci.">
        <title>Complete genome sequence of Archaeoglobus profundus type strain (AV18).</title>
        <authorList>
            <person name="von Jan M."/>
            <person name="Lapidus A."/>
            <person name="Del Rio T.G."/>
            <person name="Copeland A."/>
            <person name="Tice H."/>
            <person name="Cheng J.F."/>
            <person name="Lucas S."/>
            <person name="Chen F."/>
            <person name="Nolan M."/>
            <person name="Goodwin L."/>
            <person name="Han C."/>
            <person name="Pitluck S."/>
            <person name="Liolios K."/>
            <person name="Ivanova N."/>
            <person name="Mavromatis K."/>
            <person name="Ovchinnikova G."/>
            <person name="Chertkov O."/>
            <person name="Pati A."/>
            <person name="Chen A."/>
            <person name="Palaniappan K."/>
            <person name="Land M."/>
            <person name="Hauser L."/>
            <person name="Chang Y.J."/>
            <person name="Jeffries C.D."/>
            <person name="Saunders E."/>
            <person name="Brettin T."/>
            <person name="Detter J.C."/>
            <person name="Chain P."/>
            <person name="Eichinger K."/>
            <person name="Huber H."/>
            <person name="Spring S."/>
            <person name="Rohde M."/>
            <person name="Goker M."/>
            <person name="Wirth R."/>
            <person name="Woyke T."/>
            <person name="Bristow J."/>
            <person name="Eisen J.A."/>
            <person name="Markowitz V."/>
            <person name="Hugenholtz P."/>
            <person name="Kyrpides N.C."/>
            <person name="Klenk H.P."/>
        </authorList>
    </citation>
    <scope>NUCLEOTIDE SEQUENCE [LARGE SCALE GENOMIC DNA]</scope>
    <source>
        <strain evidence="2">DSM 5631 / JCM 9629 / NBRC 100127 / Av18</strain>
    </source>
</reference>
<dbReference type="STRING" id="572546.Arcpr_0737"/>
<sequence length="86" mass="9675">MKRKIESGIKIVGRITGGFPVPSFITVLIDPLATPELLIYGMCDYYVPSFKTNDIVMNEAKALGYSFEVVDFDSLRNLRSVRVCRV</sequence>
<dbReference type="KEGG" id="apo:Arcpr_0737"/>
<organism evidence="1 2">
    <name type="scientific">Archaeoglobus profundus (strain DSM 5631 / JCM 9629 / NBRC 100127 / Av18)</name>
    <dbReference type="NCBI Taxonomy" id="572546"/>
    <lineage>
        <taxon>Archaea</taxon>
        <taxon>Methanobacteriati</taxon>
        <taxon>Methanobacteriota</taxon>
        <taxon>Archaeoglobi</taxon>
        <taxon>Archaeoglobales</taxon>
        <taxon>Archaeoglobaceae</taxon>
        <taxon>Archaeoglobus</taxon>
    </lineage>
</organism>
<proteinExistence type="predicted"/>
<evidence type="ECO:0000313" key="2">
    <source>
        <dbReference type="Proteomes" id="UP000001901"/>
    </source>
</evidence>
<protein>
    <submittedName>
        <fullName evidence="1">Uncharacterized protein</fullName>
    </submittedName>
</protein>
<dbReference type="EMBL" id="CP001857">
    <property type="protein sequence ID" value="ADB57801.1"/>
    <property type="molecule type" value="Genomic_DNA"/>
</dbReference>
<evidence type="ECO:0000313" key="1">
    <source>
        <dbReference type="EMBL" id="ADB57801.1"/>
    </source>
</evidence>
<accession>D2RHM6</accession>
<dbReference type="GeneID" id="8739397"/>
<name>D2RHM6_ARCPA</name>
<keyword evidence="2" id="KW-1185">Reference proteome</keyword>
<dbReference type="PaxDb" id="572546-Arcpr_0737"/>
<dbReference type="Proteomes" id="UP000001901">
    <property type="component" value="Chromosome"/>
</dbReference>
<dbReference type="AlphaFoldDB" id="D2RHM6"/>